<reference evidence="2" key="1">
    <citation type="journal article" date="2016" name="Sci. Rep.">
        <title>Molecular characterization of firefly nuptial gifts: a multi-omics approach sheds light on postcopulatory sexual selection.</title>
        <authorList>
            <person name="Al-Wathiqui N."/>
            <person name="Fallon T.R."/>
            <person name="South A."/>
            <person name="Weng J.K."/>
            <person name="Lewis S.M."/>
        </authorList>
    </citation>
    <scope>NUCLEOTIDE SEQUENCE</scope>
</reference>
<proteinExistence type="predicted"/>
<organism evidence="2">
    <name type="scientific">Photinus pyralis</name>
    <name type="common">Common eastern firefly</name>
    <name type="synonym">Lampyris pyralis</name>
    <dbReference type="NCBI Taxonomy" id="7054"/>
    <lineage>
        <taxon>Eukaryota</taxon>
        <taxon>Metazoa</taxon>
        <taxon>Ecdysozoa</taxon>
        <taxon>Arthropoda</taxon>
        <taxon>Hexapoda</taxon>
        <taxon>Insecta</taxon>
        <taxon>Pterygota</taxon>
        <taxon>Neoptera</taxon>
        <taxon>Endopterygota</taxon>
        <taxon>Coleoptera</taxon>
        <taxon>Polyphaga</taxon>
        <taxon>Elateriformia</taxon>
        <taxon>Elateroidea</taxon>
        <taxon>Lampyridae</taxon>
        <taxon>Lampyrinae</taxon>
        <taxon>Photinus</taxon>
    </lineage>
</organism>
<sequence length="111" mass="13761">MEEIKNVMINLNKSTIEIRNDVRNEITEMREEFKKEMRELKRQNQEKEEKWNKEKRELAERIDKQKEWEYQYARRENKKRRAKGGILTGVRKTIETEKTKNLERTNNTKYI</sequence>
<dbReference type="EMBL" id="GEZM01056710">
    <property type="protein sequence ID" value="JAV72603.1"/>
    <property type="molecule type" value="Transcribed_RNA"/>
</dbReference>
<evidence type="ECO:0000313" key="2">
    <source>
        <dbReference type="EMBL" id="JAV72603.1"/>
    </source>
</evidence>
<feature type="coiled-coil region" evidence="1">
    <location>
        <begin position="19"/>
        <end position="61"/>
    </location>
</feature>
<keyword evidence="1" id="KW-0175">Coiled coil</keyword>
<name>A0A1Y1LG44_PHOPY</name>
<protein>
    <submittedName>
        <fullName evidence="2">Uncharacterized protein</fullName>
    </submittedName>
</protein>
<dbReference type="AlphaFoldDB" id="A0A1Y1LG44"/>
<accession>A0A1Y1LG44</accession>
<evidence type="ECO:0000256" key="1">
    <source>
        <dbReference type="SAM" id="Coils"/>
    </source>
</evidence>